<evidence type="ECO:0000313" key="6">
    <source>
        <dbReference type="Proteomes" id="UP000318447"/>
    </source>
</evidence>
<reference evidence="6" key="2">
    <citation type="submission" date="2019-02" db="EMBL/GenBank/DDBJ databases">
        <title>FDA dAtabase for Regulatory Grade micrObial Sequences (FDA-ARGOS): Supporting development and validation of Infectious Disease Dx tests.</title>
        <authorList>
            <person name="Duncan R."/>
            <person name="Fisher C."/>
            <person name="Tallon L."/>
            <person name="Sadzewicz L."/>
            <person name="Sengamalay N."/>
            <person name="Ott S."/>
            <person name="Godinez A."/>
            <person name="Nagaraj S."/>
            <person name="Vavikolanu K."/>
            <person name="Nadendla S."/>
            <person name="Aluvathingal J."/>
            <person name="Sichtig H."/>
        </authorList>
    </citation>
    <scope>NUCLEOTIDE SEQUENCE [LARGE SCALE GENOMIC DNA]</scope>
    <source>
        <strain evidence="6">FDAARGOS_361</strain>
    </source>
</reference>
<evidence type="ECO:0000313" key="3">
    <source>
        <dbReference type="EMBL" id="AYU83047.1"/>
    </source>
</evidence>
<feature type="compositionally biased region" description="Basic and acidic residues" evidence="1">
    <location>
        <begin position="241"/>
        <end position="254"/>
    </location>
</feature>
<feature type="compositionally biased region" description="Low complexity" evidence="1">
    <location>
        <begin position="256"/>
        <end position="267"/>
    </location>
</feature>
<protein>
    <recommendedName>
        <fullName evidence="7">Integral membrane protein</fullName>
    </recommendedName>
</protein>
<proteinExistence type="predicted"/>
<dbReference type="VEuPathDB" id="TriTrypDB:LdCL_350029700"/>
<evidence type="ECO:0000256" key="2">
    <source>
        <dbReference type="SAM" id="SignalP"/>
    </source>
</evidence>
<feature type="chain" id="PRO_5044600695" description="Integral membrane protein" evidence="2">
    <location>
        <begin position="23"/>
        <end position="783"/>
    </location>
</feature>
<dbReference type="Proteomes" id="UP000274082">
    <property type="component" value="Chromosome 35"/>
</dbReference>
<feature type="compositionally biased region" description="Low complexity" evidence="1">
    <location>
        <begin position="386"/>
        <end position="397"/>
    </location>
</feature>
<keyword evidence="2" id="KW-0732">Signal</keyword>
<dbReference type="VEuPathDB" id="TriTrypDB:LdBPK_352480.1"/>
<accession>A0A3S7X9B2</accession>
<name>A0A3S7X9B2_LEIDO</name>
<sequence>MPVVSSFVAAVLLGGAPILVDTVSVESRAHEGTNGNTLSSPQQDYPDSVASASKSTVLSSGSSAAGSSDATRPAHSWWQDLCGSRAYSRCFLTYAAPVVCVGLLLLAVGSWCLTRWWRCCTRWLNRWRHFVDDASDAENYSAVRSGDAMVSRRGLLSGHRLDSQDVPDDERAMHRAAESGRALDTSFHANIWIVQGARLCGVRQQAPVGLLYMSTKPTDSTGERRRPDSIAVDAGEGATDNTRDSRNLSRDADRTPSASPRASASLSHMQEVLCRATAITDSSDTGDDRGGHRGVSSCESSTRDRRCSCESDRGGEAHAEVERPALRGAAADECRSPLHIRGDVLTHLIHFNSSFDADDQLLTSDCENNAGDSQQPRGGLAAITRSTASDASGESSSHTPPPPAHLSELSRRSSASCLCVFGADAFHDTLCARVALPHVATAIFDAGMTHRTDRSIADDLFGRGCFPPTQPSSEALCTTVGSYISEVEYLAPPSEHESTAAPSPVPNAALHMPVTSPTKTVLPATDALSDRLDMVEEKSVEEGTDGAALSRSCVPTPQLRHLPAAKPPMSLRKRRSERYCEPWQPVLVPYKTPPLAAAAVVTTLSMLSPPSSSLRNRVQRIPGTNALEDDLDDLMLADEVDSAQSNTASNGSCVFSGSSLITSRALTPTAESEQEMADTPLVRTVAHCSDANVSLDLEPKTPLVTVNNPQPPASPPIAVYPRTAGAAQTLLGKNDEGSHAQFACSPHVDVPRPALNLSAEERTLLLKSKKWLFPLIDGTDEIE</sequence>
<reference evidence="4" key="3">
    <citation type="submission" date="2019-02" db="EMBL/GenBank/DDBJ databases">
        <title>FDA dAtabase for Regulatory Grade micrObial Sequences (FDA-ARGOS): Supporting development and validation of Infectious Disease Dx tests.</title>
        <authorList>
            <person name="Duncan R."/>
            <person name="Fisher C."/>
            <person name="Tallon L.J."/>
            <person name="Sadzewicz L."/>
            <person name="Sengamalay N."/>
            <person name="Ott S."/>
            <person name="Godinez A."/>
            <person name="Nagaraj S."/>
            <person name="Nadendla S."/>
            <person name="Sichtig H."/>
        </authorList>
    </citation>
    <scope>NUCLEOTIDE SEQUENCE</scope>
    <source>
        <strain evidence="4">FDAARGOS_361</strain>
    </source>
</reference>
<evidence type="ECO:0000256" key="1">
    <source>
        <dbReference type="SAM" id="MobiDB-lite"/>
    </source>
</evidence>
<feature type="region of interest" description="Disordered" evidence="1">
    <location>
        <begin position="385"/>
        <end position="408"/>
    </location>
</feature>
<dbReference type="EMBL" id="RHLC01000003">
    <property type="protein sequence ID" value="TPP44514.1"/>
    <property type="molecule type" value="Genomic_DNA"/>
</dbReference>
<reference evidence="3 5" key="1">
    <citation type="journal article" date="2018" name="Sci. Rep.">
        <title>A complete Leishmania donovani reference genome identifies novel genetic variations associated with virulence.</title>
        <authorList>
            <person name="Lypaczewski P."/>
            <person name="Hoshizaki J."/>
            <person name="Zhang W.-W."/>
            <person name="McCall L.-I."/>
            <person name="Torcivia-Rodriguez J."/>
            <person name="Simonyan V."/>
            <person name="Kaur A."/>
            <person name="Dewar K."/>
            <person name="Matlashewski G."/>
        </authorList>
    </citation>
    <scope>NUCLEOTIDE SEQUENCE [LARGE SCALE GENOMIC DNA]</scope>
    <source>
        <strain evidence="3 5">LdCL</strain>
    </source>
</reference>
<gene>
    <name evidence="4" type="ORF">CGC21_6735</name>
    <name evidence="3" type="ORF">LdCL_350029700</name>
</gene>
<dbReference type="OrthoDB" id="264763at2759"/>
<feature type="region of interest" description="Disordered" evidence="1">
    <location>
        <begin position="280"/>
        <end position="324"/>
    </location>
</feature>
<organism evidence="3 5">
    <name type="scientific">Leishmania donovani</name>
    <dbReference type="NCBI Taxonomy" id="5661"/>
    <lineage>
        <taxon>Eukaryota</taxon>
        <taxon>Discoba</taxon>
        <taxon>Euglenozoa</taxon>
        <taxon>Kinetoplastea</taxon>
        <taxon>Metakinetoplastina</taxon>
        <taxon>Trypanosomatida</taxon>
        <taxon>Trypanosomatidae</taxon>
        <taxon>Leishmaniinae</taxon>
        <taxon>Leishmania</taxon>
    </lineage>
</organism>
<feature type="region of interest" description="Disordered" evidence="1">
    <location>
        <begin position="213"/>
        <end position="267"/>
    </location>
</feature>
<evidence type="ECO:0008006" key="7">
    <source>
        <dbReference type="Google" id="ProtNLM"/>
    </source>
</evidence>
<dbReference type="AlphaFoldDB" id="A0A3S7X9B2"/>
<dbReference type="Proteomes" id="UP000318447">
    <property type="component" value="Unassembled WGS sequence"/>
</dbReference>
<feature type="compositionally biased region" description="Basic and acidic residues" evidence="1">
    <location>
        <begin position="301"/>
        <end position="324"/>
    </location>
</feature>
<evidence type="ECO:0000313" key="5">
    <source>
        <dbReference type="Proteomes" id="UP000274082"/>
    </source>
</evidence>
<evidence type="ECO:0000313" key="4">
    <source>
        <dbReference type="EMBL" id="TPP44514.1"/>
    </source>
</evidence>
<dbReference type="VEuPathDB" id="TriTrypDB:LDHU3_35.3190"/>
<feature type="signal peptide" evidence="2">
    <location>
        <begin position="1"/>
        <end position="22"/>
    </location>
</feature>
<dbReference type="EMBL" id="CP029534">
    <property type="protein sequence ID" value="AYU83047.1"/>
    <property type="molecule type" value="Genomic_DNA"/>
</dbReference>
<keyword evidence="5" id="KW-1185">Reference proteome</keyword>